<gene>
    <name evidence="2" type="ORF">J0695_12055</name>
</gene>
<feature type="transmembrane region" description="Helical" evidence="1">
    <location>
        <begin position="36"/>
        <end position="56"/>
    </location>
</feature>
<reference evidence="2" key="1">
    <citation type="submission" date="2021-03" db="EMBL/GenBank/DDBJ databases">
        <title>Streptomyces poriferae sp. nov., a novel marine sponge-derived Actinobacteria species with anti-MRSA activity.</title>
        <authorList>
            <person name="Sandoval-Powers M."/>
            <person name="Kralova S."/>
            <person name="Nguyen G.-S."/>
            <person name="Fawwal D."/>
            <person name="Degnes K."/>
            <person name="Klinkenberg G."/>
            <person name="Sletta H."/>
            <person name="Wentzel A."/>
            <person name="Liles M.R."/>
        </authorList>
    </citation>
    <scope>NUCLEOTIDE SEQUENCE</scope>
    <source>
        <strain evidence="2">DSM 41794</strain>
    </source>
</reference>
<proteinExistence type="predicted"/>
<organism evidence="2 3">
    <name type="scientific">Streptomyces beijiangensis</name>
    <dbReference type="NCBI Taxonomy" id="163361"/>
    <lineage>
        <taxon>Bacteria</taxon>
        <taxon>Bacillati</taxon>
        <taxon>Actinomycetota</taxon>
        <taxon>Actinomycetes</taxon>
        <taxon>Kitasatosporales</taxon>
        <taxon>Streptomycetaceae</taxon>
        <taxon>Streptomyces</taxon>
    </lineage>
</organism>
<keyword evidence="1" id="KW-0472">Membrane</keyword>
<feature type="transmembrane region" description="Helical" evidence="1">
    <location>
        <begin position="261"/>
        <end position="280"/>
    </location>
</feature>
<feature type="transmembrane region" description="Helical" evidence="1">
    <location>
        <begin position="170"/>
        <end position="191"/>
    </location>
</feature>
<evidence type="ECO:0000313" key="3">
    <source>
        <dbReference type="Proteomes" id="UP000664167"/>
    </source>
</evidence>
<comment type="caution">
    <text evidence="2">The sequence shown here is derived from an EMBL/GenBank/DDBJ whole genome shotgun (WGS) entry which is preliminary data.</text>
</comment>
<feature type="transmembrane region" description="Helical" evidence="1">
    <location>
        <begin position="126"/>
        <end position="150"/>
    </location>
</feature>
<dbReference type="RefSeq" id="WP_206961958.1">
    <property type="nucleotide sequence ID" value="NZ_BAAAJJ010000001.1"/>
</dbReference>
<protein>
    <submittedName>
        <fullName evidence="2">ABC transporter permease</fullName>
    </submittedName>
</protein>
<dbReference type="EMBL" id="JAFLRJ010000103">
    <property type="protein sequence ID" value="MBO0512538.1"/>
    <property type="molecule type" value="Genomic_DNA"/>
</dbReference>
<sequence>MTTLTYVRNFEAAEPAARFRDLLASEWLKLWSLRSLRWATGLGALIVVAINANAAFADYSNWPHYSQQIKDNFVPAWSYESSFTDISALVMMLFTGAIGTVAVVGEYGSGMVRTSFAAVPARRSLLAAKAAVLTALMLVFGILVTAGSFWVSQAILSGRGVGISVTEPGIMRGMLASAVLAPACALVGMSLGVLIRHSATATGSVIALLLLVPLFFTEDRYWSAVFKHAMLHDAWRYLHKIPAIDGAFKAQLPYPSTPGGAWLVLALWPVVAVVVALVVVDRRDL</sequence>
<evidence type="ECO:0000256" key="1">
    <source>
        <dbReference type="SAM" id="Phobius"/>
    </source>
</evidence>
<dbReference type="Proteomes" id="UP000664167">
    <property type="component" value="Unassembled WGS sequence"/>
</dbReference>
<keyword evidence="1" id="KW-1133">Transmembrane helix</keyword>
<keyword evidence="1" id="KW-0812">Transmembrane</keyword>
<feature type="transmembrane region" description="Helical" evidence="1">
    <location>
        <begin position="198"/>
        <end position="216"/>
    </location>
</feature>
<feature type="transmembrane region" description="Helical" evidence="1">
    <location>
        <begin position="86"/>
        <end position="105"/>
    </location>
</feature>
<name>A0A939JFM3_9ACTN</name>
<dbReference type="AlphaFoldDB" id="A0A939JFM3"/>
<accession>A0A939JFM3</accession>
<evidence type="ECO:0000313" key="2">
    <source>
        <dbReference type="EMBL" id="MBO0512538.1"/>
    </source>
</evidence>
<keyword evidence="3" id="KW-1185">Reference proteome</keyword>